<accession>A0ABN2U5F6</accession>
<dbReference type="Pfam" id="PF01638">
    <property type="entry name" value="HxlR"/>
    <property type="match status" value="1"/>
</dbReference>
<dbReference type="InterPro" id="IPR002577">
    <property type="entry name" value="HTH_HxlR"/>
</dbReference>
<dbReference type="RefSeq" id="WP_344666137.1">
    <property type="nucleotide sequence ID" value="NZ_BAAAQN010000014.1"/>
</dbReference>
<keyword evidence="1" id="KW-0805">Transcription regulation</keyword>
<keyword evidence="3" id="KW-0804">Transcription</keyword>
<dbReference type="Gene3D" id="1.10.10.10">
    <property type="entry name" value="Winged helix-like DNA-binding domain superfamily/Winged helix DNA-binding domain"/>
    <property type="match status" value="1"/>
</dbReference>
<dbReference type="SUPFAM" id="SSF46785">
    <property type="entry name" value="Winged helix' DNA-binding domain"/>
    <property type="match status" value="1"/>
</dbReference>
<organism evidence="5 6">
    <name type="scientific">Catenulispora yoronensis</name>
    <dbReference type="NCBI Taxonomy" id="450799"/>
    <lineage>
        <taxon>Bacteria</taxon>
        <taxon>Bacillati</taxon>
        <taxon>Actinomycetota</taxon>
        <taxon>Actinomycetes</taxon>
        <taxon>Catenulisporales</taxon>
        <taxon>Catenulisporaceae</taxon>
        <taxon>Catenulispora</taxon>
    </lineage>
</organism>
<dbReference type="PANTHER" id="PTHR33204">
    <property type="entry name" value="TRANSCRIPTIONAL REGULATOR, MARR FAMILY"/>
    <property type="match status" value="1"/>
</dbReference>
<proteinExistence type="predicted"/>
<keyword evidence="6" id="KW-1185">Reference proteome</keyword>
<evidence type="ECO:0000256" key="1">
    <source>
        <dbReference type="ARBA" id="ARBA00023015"/>
    </source>
</evidence>
<evidence type="ECO:0000313" key="5">
    <source>
        <dbReference type="EMBL" id="GAA2028416.1"/>
    </source>
</evidence>
<dbReference type="InterPro" id="IPR036390">
    <property type="entry name" value="WH_DNA-bd_sf"/>
</dbReference>
<dbReference type="PANTHER" id="PTHR33204:SF37">
    <property type="entry name" value="HTH-TYPE TRANSCRIPTIONAL REGULATOR YODB"/>
    <property type="match status" value="1"/>
</dbReference>
<evidence type="ECO:0000259" key="4">
    <source>
        <dbReference type="PROSITE" id="PS51118"/>
    </source>
</evidence>
<dbReference type="InterPro" id="IPR036388">
    <property type="entry name" value="WH-like_DNA-bd_sf"/>
</dbReference>
<protein>
    <submittedName>
        <fullName evidence="5">Helix-turn-helix domain-containing protein</fullName>
    </submittedName>
</protein>
<evidence type="ECO:0000256" key="3">
    <source>
        <dbReference type="ARBA" id="ARBA00023163"/>
    </source>
</evidence>
<evidence type="ECO:0000256" key="2">
    <source>
        <dbReference type="ARBA" id="ARBA00023125"/>
    </source>
</evidence>
<dbReference type="PROSITE" id="PS51118">
    <property type="entry name" value="HTH_HXLR"/>
    <property type="match status" value="1"/>
</dbReference>
<feature type="domain" description="HTH hxlR-type" evidence="4">
    <location>
        <begin position="6"/>
        <end position="115"/>
    </location>
</feature>
<sequence>MPEEQCPIFVVDCHVRAAAELVSHAWDPVVLTALRLGPTRRKDLVAGIAGASDKVLYQSLQRLLARGLVARSRPAGPTAGAAGAIYQLTALGESFADGPLSALARWAAEHHAALVDS</sequence>
<name>A0ABN2U5F6_9ACTN</name>
<comment type="caution">
    <text evidence="5">The sequence shown here is derived from an EMBL/GenBank/DDBJ whole genome shotgun (WGS) entry which is preliminary data.</text>
</comment>
<dbReference type="Proteomes" id="UP001500751">
    <property type="component" value="Unassembled WGS sequence"/>
</dbReference>
<evidence type="ECO:0000313" key="6">
    <source>
        <dbReference type="Proteomes" id="UP001500751"/>
    </source>
</evidence>
<dbReference type="EMBL" id="BAAAQN010000014">
    <property type="protein sequence ID" value="GAA2028416.1"/>
    <property type="molecule type" value="Genomic_DNA"/>
</dbReference>
<keyword evidence="2" id="KW-0238">DNA-binding</keyword>
<gene>
    <name evidence="5" type="ORF">GCM10009839_29400</name>
</gene>
<reference evidence="5 6" key="1">
    <citation type="journal article" date="2019" name="Int. J. Syst. Evol. Microbiol.">
        <title>The Global Catalogue of Microorganisms (GCM) 10K type strain sequencing project: providing services to taxonomists for standard genome sequencing and annotation.</title>
        <authorList>
            <consortium name="The Broad Institute Genomics Platform"/>
            <consortium name="The Broad Institute Genome Sequencing Center for Infectious Disease"/>
            <person name="Wu L."/>
            <person name="Ma J."/>
        </authorList>
    </citation>
    <scope>NUCLEOTIDE SEQUENCE [LARGE SCALE GENOMIC DNA]</scope>
    <source>
        <strain evidence="5 6">JCM 16014</strain>
    </source>
</reference>